<dbReference type="EMBL" id="CAXHTA020000018">
    <property type="protein sequence ID" value="CAL5228505.1"/>
    <property type="molecule type" value="Genomic_DNA"/>
</dbReference>
<evidence type="ECO:0000259" key="2">
    <source>
        <dbReference type="Pfam" id="PF00686"/>
    </source>
</evidence>
<comment type="caution">
    <text evidence="3">The sequence shown here is derived from an EMBL/GenBank/DDBJ whole genome shotgun (WGS) entry which is preliminary data.</text>
</comment>
<protein>
    <submittedName>
        <fullName evidence="3">G11654 protein</fullName>
    </submittedName>
</protein>
<gene>
    <name evidence="3" type="primary">g11654</name>
    <name evidence="3" type="ORF">VP750_LOCUS10411</name>
</gene>
<evidence type="ECO:0000256" key="1">
    <source>
        <dbReference type="SAM" id="MobiDB-lite"/>
    </source>
</evidence>
<dbReference type="InterPro" id="IPR013784">
    <property type="entry name" value="Carb-bd-like_fold"/>
</dbReference>
<dbReference type="Gene3D" id="2.60.40.10">
    <property type="entry name" value="Immunoglobulins"/>
    <property type="match status" value="1"/>
</dbReference>
<reference evidence="3 4" key="1">
    <citation type="submission" date="2024-06" db="EMBL/GenBank/DDBJ databases">
        <authorList>
            <person name="Kraege A."/>
            <person name="Thomma B."/>
        </authorList>
    </citation>
    <scope>NUCLEOTIDE SEQUENCE [LARGE SCALE GENOMIC DNA]</scope>
</reference>
<dbReference type="Proteomes" id="UP001497392">
    <property type="component" value="Unassembled WGS sequence"/>
</dbReference>
<dbReference type="SUPFAM" id="SSF49452">
    <property type="entry name" value="Starch-binding domain-like"/>
    <property type="match status" value="1"/>
</dbReference>
<dbReference type="InterPro" id="IPR013783">
    <property type="entry name" value="Ig-like_fold"/>
</dbReference>
<feature type="region of interest" description="Disordered" evidence="1">
    <location>
        <begin position="87"/>
        <end position="178"/>
    </location>
</feature>
<sequence>MTWTEGDLWTTEVELPANTKVEYKYVILEEQDWTKQESEDAEGVVTFSYRTERENPPDIQTIQKQMAIVAWQPGPNRVVQVPNQDELSSLKEGEVRERTPARPPQRSFGPRRYAQTLFGQRAGGQDGPLLPSSPPRSYGKVPPPPSGPPGSPGGAGSVTPQGTVKPPGPFPPDDELAGTWEALSLDECGQALLERRDVWGFPDSPGGEPPRNRGLRFG</sequence>
<keyword evidence="4" id="KW-1185">Reference proteome</keyword>
<feature type="domain" description="CBM20" evidence="2">
    <location>
        <begin position="6"/>
        <end position="38"/>
    </location>
</feature>
<feature type="region of interest" description="Disordered" evidence="1">
    <location>
        <begin position="196"/>
        <end position="218"/>
    </location>
</feature>
<dbReference type="PANTHER" id="PTHR15048">
    <property type="entry name" value="STARCH-BINDING DOMAIN-CONTAINING PROTEIN 1"/>
    <property type="match status" value="1"/>
</dbReference>
<evidence type="ECO:0000313" key="4">
    <source>
        <dbReference type="Proteomes" id="UP001497392"/>
    </source>
</evidence>
<evidence type="ECO:0000313" key="3">
    <source>
        <dbReference type="EMBL" id="CAL5228505.1"/>
    </source>
</evidence>
<proteinExistence type="predicted"/>
<feature type="compositionally biased region" description="Basic and acidic residues" evidence="1">
    <location>
        <begin position="88"/>
        <end position="100"/>
    </location>
</feature>
<dbReference type="InterPro" id="IPR002044">
    <property type="entry name" value="CBM20"/>
</dbReference>
<dbReference type="Pfam" id="PF00686">
    <property type="entry name" value="CBM_20"/>
    <property type="match status" value="1"/>
</dbReference>
<dbReference type="PANTHER" id="PTHR15048:SF0">
    <property type="entry name" value="STARCH-BINDING DOMAIN-CONTAINING PROTEIN 1"/>
    <property type="match status" value="1"/>
</dbReference>
<feature type="compositionally biased region" description="Pro residues" evidence="1">
    <location>
        <begin position="141"/>
        <end position="151"/>
    </location>
</feature>
<name>A0ABP1GB20_9CHLO</name>
<organism evidence="3 4">
    <name type="scientific">Coccomyxa viridis</name>
    <dbReference type="NCBI Taxonomy" id="1274662"/>
    <lineage>
        <taxon>Eukaryota</taxon>
        <taxon>Viridiplantae</taxon>
        <taxon>Chlorophyta</taxon>
        <taxon>core chlorophytes</taxon>
        <taxon>Trebouxiophyceae</taxon>
        <taxon>Trebouxiophyceae incertae sedis</taxon>
        <taxon>Coccomyxaceae</taxon>
        <taxon>Coccomyxa</taxon>
    </lineage>
</organism>
<accession>A0ABP1GB20</accession>